<dbReference type="EMBL" id="CP002959">
    <property type="protein sequence ID" value="AFM12888.1"/>
    <property type="molecule type" value="Genomic_DNA"/>
</dbReference>
<evidence type="ECO:0000256" key="2">
    <source>
        <dbReference type="ARBA" id="ARBA00022764"/>
    </source>
</evidence>
<name>I4B6I1_TURPD</name>
<dbReference type="Pfam" id="PF04620">
    <property type="entry name" value="FlaA"/>
    <property type="match status" value="1"/>
</dbReference>
<evidence type="ECO:0000313" key="4">
    <source>
        <dbReference type="EMBL" id="AFM12888.1"/>
    </source>
</evidence>
<evidence type="ECO:0000256" key="3">
    <source>
        <dbReference type="ARBA" id="ARBA00023143"/>
    </source>
</evidence>
<dbReference type="HOGENOM" id="CLU_1194474_0_0_12"/>
<evidence type="ECO:0000256" key="1">
    <source>
        <dbReference type="ARBA" id="ARBA00004631"/>
    </source>
</evidence>
<reference evidence="4 5" key="1">
    <citation type="submission" date="2012-06" db="EMBL/GenBank/DDBJ databases">
        <title>The complete chromosome of genome of Turneriella parva DSM 21527.</title>
        <authorList>
            <consortium name="US DOE Joint Genome Institute (JGI-PGF)"/>
            <person name="Lucas S."/>
            <person name="Han J."/>
            <person name="Lapidus A."/>
            <person name="Bruce D."/>
            <person name="Goodwin L."/>
            <person name="Pitluck S."/>
            <person name="Peters L."/>
            <person name="Kyrpides N."/>
            <person name="Mavromatis K."/>
            <person name="Ivanova N."/>
            <person name="Mikhailova N."/>
            <person name="Chertkov O."/>
            <person name="Detter J.C."/>
            <person name="Tapia R."/>
            <person name="Han C."/>
            <person name="Land M."/>
            <person name="Hauser L."/>
            <person name="Markowitz V."/>
            <person name="Cheng J.-F."/>
            <person name="Hugenholtz P."/>
            <person name="Woyke T."/>
            <person name="Wu D."/>
            <person name="Gronow S."/>
            <person name="Wellnitz S."/>
            <person name="Brambilla E."/>
            <person name="Klenk H.-P."/>
            <person name="Eisen J.A."/>
        </authorList>
    </citation>
    <scope>NUCLEOTIDE SEQUENCE [LARGE SCALE GENOMIC DNA]</scope>
    <source>
        <strain evidence="5">ATCC BAA-1111 / DSM 21527 / NCTC 11395 / H</strain>
    </source>
</reference>
<comment type="subcellular location">
    <subcellularLocation>
        <location evidence="1">Periplasmic flagellum</location>
    </subcellularLocation>
</comment>
<evidence type="ECO:0000313" key="5">
    <source>
        <dbReference type="Proteomes" id="UP000006048"/>
    </source>
</evidence>
<dbReference type="AlphaFoldDB" id="I4B6I1"/>
<proteinExistence type="predicted"/>
<dbReference type="Proteomes" id="UP000006048">
    <property type="component" value="Chromosome"/>
</dbReference>
<dbReference type="RefSeq" id="WP_014803394.1">
    <property type="nucleotide sequence ID" value="NC_018020.1"/>
</dbReference>
<organism evidence="4 5">
    <name type="scientific">Turneriella parva (strain ATCC BAA-1111 / DSM 21527 / NCTC 11395 / H)</name>
    <name type="common">Leptospira parva</name>
    <dbReference type="NCBI Taxonomy" id="869212"/>
    <lineage>
        <taxon>Bacteria</taxon>
        <taxon>Pseudomonadati</taxon>
        <taxon>Spirochaetota</taxon>
        <taxon>Spirochaetia</taxon>
        <taxon>Leptospirales</taxon>
        <taxon>Leptospiraceae</taxon>
        <taxon>Turneriella</taxon>
    </lineage>
</organism>
<keyword evidence="2" id="KW-0574">Periplasm</keyword>
<dbReference type="GO" id="GO:0071973">
    <property type="term" value="P:bacterial-type flagellum-dependent cell motility"/>
    <property type="evidence" value="ECO:0007669"/>
    <property type="project" value="InterPro"/>
</dbReference>
<protein>
    <recommendedName>
        <fullName evidence="6">Flagellar filament outer layer protein FlaA</fullName>
    </recommendedName>
</protein>
<dbReference type="InterPro" id="IPR006714">
    <property type="entry name" value="FlaA"/>
</dbReference>
<sequence>MLATCLFAADAPHSFWYGQTADDVTVFRLVTDFQLKTIQPDRNYLHQVSARITAVHPTNEKDGNAKEAFLTDWQLVQKTEQLAGKPATAFGAQSTEYRWNVERPGKDVLYLKPRRELFLPDRNRVFSFYARGAQHAHQIFALFRGPNGLQQEIFICSLDFTGWKRFEVVIPPYLRARNPLKQNRFELYFKGLKIQSHFRDQPGMSVFNLAQMVIMADTSDKKIPGADMPMDF</sequence>
<evidence type="ECO:0008006" key="6">
    <source>
        <dbReference type="Google" id="ProtNLM"/>
    </source>
</evidence>
<gene>
    <name evidence="4" type="ordered locus">Turpa_2243</name>
</gene>
<keyword evidence="5" id="KW-1185">Reference proteome</keyword>
<dbReference type="GO" id="GO:0055040">
    <property type="term" value="C:periplasmic flagellum"/>
    <property type="evidence" value="ECO:0007669"/>
    <property type="project" value="UniProtKB-SubCell"/>
</dbReference>
<keyword evidence="3" id="KW-0975">Bacterial flagellum</keyword>
<dbReference type="GO" id="GO:0030288">
    <property type="term" value="C:outer membrane-bounded periplasmic space"/>
    <property type="evidence" value="ECO:0007669"/>
    <property type="project" value="InterPro"/>
</dbReference>
<accession>I4B6I1</accession>
<dbReference type="KEGG" id="tpx:Turpa_2243"/>